<protein>
    <submittedName>
        <fullName evidence="1">Uncharacterized protein</fullName>
    </submittedName>
</protein>
<keyword evidence="2" id="KW-1185">Reference proteome</keyword>
<evidence type="ECO:0000313" key="2">
    <source>
        <dbReference type="Proteomes" id="UP000254771"/>
    </source>
</evidence>
<organism evidence="1 2">
    <name type="scientific">endosymbiont of Escarpia spicata</name>
    <dbReference type="NCBI Taxonomy" id="2200908"/>
    <lineage>
        <taxon>Bacteria</taxon>
        <taxon>Pseudomonadati</taxon>
        <taxon>Pseudomonadota</taxon>
        <taxon>Gammaproteobacteria</taxon>
        <taxon>sulfur-oxidizing symbionts</taxon>
    </lineage>
</organism>
<dbReference type="EMBL" id="QFXE01000021">
    <property type="protein sequence ID" value="RDH81934.1"/>
    <property type="molecule type" value="Genomic_DNA"/>
</dbReference>
<dbReference type="AlphaFoldDB" id="A0A370DC30"/>
<gene>
    <name evidence="1" type="ORF">DIZ78_15930</name>
</gene>
<reference evidence="1 2" key="1">
    <citation type="journal article" date="2018" name="ISME J.">
        <title>Endosymbiont genomes yield clues of tubeworm success.</title>
        <authorList>
            <person name="Li Y."/>
            <person name="Liles M.R."/>
            <person name="Halanych K.M."/>
        </authorList>
    </citation>
    <scope>NUCLEOTIDE SEQUENCE [LARGE SCALE GENOMIC DNA]</scope>
    <source>
        <strain evidence="1">A1462</strain>
    </source>
</reference>
<comment type="caution">
    <text evidence="1">The sequence shown here is derived from an EMBL/GenBank/DDBJ whole genome shotgun (WGS) entry which is preliminary data.</text>
</comment>
<proteinExistence type="predicted"/>
<name>A0A370DC30_9GAMM</name>
<dbReference type="Proteomes" id="UP000254771">
    <property type="component" value="Unassembled WGS sequence"/>
</dbReference>
<accession>A0A370DC30</accession>
<evidence type="ECO:0000313" key="1">
    <source>
        <dbReference type="EMBL" id="RDH81934.1"/>
    </source>
</evidence>
<sequence>MPILDWLNKGEAVRTAKQVEIPVPYRLLQGVKSLSYGDPASENMLIQGDNLEHSKWLSMMRINRGQTTFFSSQP</sequence>